<dbReference type="Proteomes" id="UP001408594">
    <property type="component" value="Unassembled WGS sequence"/>
</dbReference>
<dbReference type="RefSeq" id="WP_345548468.1">
    <property type="nucleotide sequence ID" value="NZ_BAABRT010000002.1"/>
</dbReference>
<evidence type="ECO:0000256" key="1">
    <source>
        <dbReference type="SAM" id="SignalP"/>
    </source>
</evidence>
<dbReference type="EMBL" id="BAABRT010000002">
    <property type="protein sequence ID" value="GAA5523911.1"/>
    <property type="molecule type" value="Genomic_DNA"/>
</dbReference>
<accession>A0ABP9WNA9</accession>
<proteinExistence type="predicted"/>
<protein>
    <submittedName>
        <fullName evidence="2">Uncharacterized protein</fullName>
    </submittedName>
</protein>
<gene>
    <name evidence="2" type="ORF">Maes01_00460</name>
</gene>
<keyword evidence="3" id="KW-1185">Reference proteome</keyword>
<evidence type="ECO:0000313" key="2">
    <source>
        <dbReference type="EMBL" id="GAA5523911.1"/>
    </source>
</evidence>
<sequence>MKSRILPTLIACFTSSVFADGELSDFTKFGGFELEKTELKEIISKIGDAPVHKEGDAGESYTGICYFYPIQNITAFYESGEMGCSTTLLSYKFLSGKTTRYPCATIEDGGSQPFSLGGFKIGQTLKAAESLLPLKPYSVQGNVYTYWNRIPFTEKDYLKVGAEQSDNLTWDDMVTIEIYTNEDIVTGYGVSRVITW</sequence>
<feature type="chain" id="PRO_5045982715" evidence="1">
    <location>
        <begin position="20"/>
        <end position="196"/>
    </location>
</feature>
<reference evidence="2 3" key="1">
    <citation type="submission" date="2024-02" db="EMBL/GenBank/DDBJ databases">
        <title>Microbulbifer aestuariivivens NBRC 112533.</title>
        <authorList>
            <person name="Ichikawa N."/>
            <person name="Katano-Makiyama Y."/>
            <person name="Hidaka K."/>
        </authorList>
    </citation>
    <scope>NUCLEOTIDE SEQUENCE [LARGE SCALE GENOMIC DNA]</scope>
    <source>
        <strain evidence="2 3">NBRC 112533</strain>
    </source>
</reference>
<keyword evidence="1" id="KW-0732">Signal</keyword>
<name>A0ABP9WNA9_9GAMM</name>
<organism evidence="2 3">
    <name type="scientific">Microbulbifer aestuariivivens</name>
    <dbReference type="NCBI Taxonomy" id="1908308"/>
    <lineage>
        <taxon>Bacteria</taxon>
        <taxon>Pseudomonadati</taxon>
        <taxon>Pseudomonadota</taxon>
        <taxon>Gammaproteobacteria</taxon>
        <taxon>Cellvibrionales</taxon>
        <taxon>Microbulbiferaceae</taxon>
        <taxon>Microbulbifer</taxon>
    </lineage>
</organism>
<evidence type="ECO:0000313" key="3">
    <source>
        <dbReference type="Proteomes" id="UP001408594"/>
    </source>
</evidence>
<comment type="caution">
    <text evidence="2">The sequence shown here is derived from an EMBL/GenBank/DDBJ whole genome shotgun (WGS) entry which is preliminary data.</text>
</comment>
<feature type="signal peptide" evidence="1">
    <location>
        <begin position="1"/>
        <end position="19"/>
    </location>
</feature>